<sequence>MSEKSIEARVKDIIVDQLGVNADQVTLEAKFVEDLGADSLDTVELVMAFEEEFDIEVPDEEAEKLQAVGDVVTYITSQQA</sequence>
<dbReference type="InterPro" id="IPR036736">
    <property type="entry name" value="ACP-like_sf"/>
</dbReference>
<evidence type="ECO:0000259" key="11">
    <source>
        <dbReference type="PROSITE" id="PS50075"/>
    </source>
</evidence>
<reference evidence="12" key="1">
    <citation type="submission" date="2021-01" db="EMBL/GenBank/DDBJ databases">
        <title>Modified the classification status of verrucomicrobia.</title>
        <authorList>
            <person name="Feng X."/>
        </authorList>
    </citation>
    <scope>NUCLEOTIDE SEQUENCE</scope>
    <source>
        <strain evidence="12">JCM 18052</strain>
    </source>
</reference>
<keyword evidence="8" id="KW-0963">Cytoplasm</keyword>
<keyword evidence="3 8" id="KW-0444">Lipid biosynthesis</keyword>
<evidence type="ECO:0000256" key="3">
    <source>
        <dbReference type="ARBA" id="ARBA00022516"/>
    </source>
</evidence>
<evidence type="ECO:0000256" key="10">
    <source>
        <dbReference type="RuleBase" id="RU003545"/>
    </source>
</evidence>
<dbReference type="HAMAP" id="MF_01217">
    <property type="entry name" value="Acyl_carrier"/>
    <property type="match status" value="1"/>
</dbReference>
<comment type="PTM">
    <text evidence="10">4'-phosphopantetheine is transferred from CoA to a specific serine of apo-ACP by acpS.</text>
</comment>
<evidence type="ECO:0000256" key="2">
    <source>
        <dbReference type="ARBA" id="ARBA00022450"/>
    </source>
</evidence>
<dbReference type="InterPro" id="IPR006162">
    <property type="entry name" value="Ppantetheine_attach_site"/>
</dbReference>
<keyword evidence="7 8" id="KW-0275">Fatty acid biosynthesis</keyword>
<keyword evidence="5 8" id="KW-0276">Fatty acid metabolism</keyword>
<dbReference type="GO" id="GO:0000036">
    <property type="term" value="F:acyl carrier activity"/>
    <property type="evidence" value="ECO:0007669"/>
    <property type="project" value="UniProtKB-UniRule"/>
</dbReference>
<dbReference type="InterPro" id="IPR009081">
    <property type="entry name" value="PP-bd_ACP"/>
</dbReference>
<dbReference type="PANTHER" id="PTHR20863:SF76">
    <property type="entry name" value="CARRIER DOMAIN-CONTAINING PROTEIN"/>
    <property type="match status" value="1"/>
</dbReference>
<dbReference type="Gene3D" id="1.10.1200.10">
    <property type="entry name" value="ACP-like"/>
    <property type="match status" value="1"/>
</dbReference>
<comment type="PTM">
    <text evidence="8">4'-phosphopantetheine is transferred from CoA to a specific serine of apo-ACP by AcpS. This modification is essential for activity because fatty acids are bound in thioester linkage to the sulfhydryl of the prosthetic group.</text>
</comment>
<dbReference type="GO" id="GO:0005829">
    <property type="term" value="C:cytosol"/>
    <property type="evidence" value="ECO:0007669"/>
    <property type="project" value="TreeGrafter"/>
</dbReference>
<dbReference type="NCBIfam" id="NF002150">
    <property type="entry name" value="PRK00982.1-4"/>
    <property type="match status" value="1"/>
</dbReference>
<comment type="function">
    <text evidence="1 8 10">Carrier of the growing fatty acid chain in fatty acid biosynthesis.</text>
</comment>
<dbReference type="NCBIfam" id="NF002148">
    <property type="entry name" value="PRK00982.1-2"/>
    <property type="match status" value="1"/>
</dbReference>
<proteinExistence type="inferred from homology"/>
<protein>
    <recommendedName>
        <fullName evidence="8 9">Acyl carrier protein</fullName>
        <shortName evidence="8">ACP</shortName>
    </recommendedName>
</protein>
<keyword evidence="13" id="KW-1185">Reference proteome</keyword>
<dbReference type="InterPro" id="IPR003231">
    <property type="entry name" value="ACP"/>
</dbReference>
<keyword evidence="4 8" id="KW-0597">Phosphoprotein</keyword>
<comment type="similarity">
    <text evidence="8">Belongs to the acyl carrier protein (ACP) family.</text>
</comment>
<dbReference type="RefSeq" id="WP_200353405.1">
    <property type="nucleotide sequence ID" value="NZ_BAABHZ010000002.1"/>
</dbReference>
<evidence type="ECO:0000256" key="1">
    <source>
        <dbReference type="ARBA" id="ARBA00003180"/>
    </source>
</evidence>
<dbReference type="NCBIfam" id="NF002149">
    <property type="entry name" value="PRK00982.1-3"/>
    <property type="match status" value="1"/>
</dbReference>
<evidence type="ECO:0000256" key="9">
    <source>
        <dbReference type="NCBIfam" id="TIGR00517"/>
    </source>
</evidence>
<feature type="domain" description="Carrier" evidence="11">
    <location>
        <begin position="4"/>
        <end position="79"/>
    </location>
</feature>
<feature type="modified residue" description="O-(pantetheine 4'-phosphoryl)serine" evidence="8">
    <location>
        <position position="39"/>
    </location>
</feature>
<dbReference type="AlphaFoldDB" id="A0A934RAE9"/>
<dbReference type="GO" id="GO:0000035">
    <property type="term" value="F:acyl binding"/>
    <property type="evidence" value="ECO:0007669"/>
    <property type="project" value="TreeGrafter"/>
</dbReference>
<dbReference type="Proteomes" id="UP000600139">
    <property type="component" value="Unassembled WGS sequence"/>
</dbReference>
<organism evidence="12 13">
    <name type="scientific">Luteolibacter yonseiensis</name>
    <dbReference type="NCBI Taxonomy" id="1144680"/>
    <lineage>
        <taxon>Bacteria</taxon>
        <taxon>Pseudomonadati</taxon>
        <taxon>Verrucomicrobiota</taxon>
        <taxon>Verrucomicrobiia</taxon>
        <taxon>Verrucomicrobiales</taxon>
        <taxon>Verrucomicrobiaceae</taxon>
        <taxon>Luteolibacter</taxon>
    </lineage>
</organism>
<keyword evidence="6 8" id="KW-0443">Lipid metabolism</keyword>
<dbReference type="PROSITE" id="PS50075">
    <property type="entry name" value="CARRIER"/>
    <property type="match status" value="1"/>
</dbReference>
<evidence type="ECO:0000256" key="8">
    <source>
        <dbReference type="HAMAP-Rule" id="MF_01217"/>
    </source>
</evidence>
<evidence type="ECO:0000256" key="6">
    <source>
        <dbReference type="ARBA" id="ARBA00023098"/>
    </source>
</evidence>
<dbReference type="GO" id="GO:0016020">
    <property type="term" value="C:membrane"/>
    <property type="evidence" value="ECO:0007669"/>
    <property type="project" value="GOC"/>
</dbReference>
<evidence type="ECO:0000256" key="4">
    <source>
        <dbReference type="ARBA" id="ARBA00022553"/>
    </source>
</evidence>
<evidence type="ECO:0000313" key="12">
    <source>
        <dbReference type="EMBL" id="MBK1818460.1"/>
    </source>
</evidence>
<dbReference type="NCBIfam" id="NF002151">
    <property type="entry name" value="PRK00982.1-5"/>
    <property type="match status" value="1"/>
</dbReference>
<evidence type="ECO:0000256" key="5">
    <source>
        <dbReference type="ARBA" id="ARBA00022832"/>
    </source>
</evidence>
<keyword evidence="2 8" id="KW-0596">Phosphopantetheine</keyword>
<dbReference type="NCBIfam" id="TIGR00517">
    <property type="entry name" value="acyl_carrier"/>
    <property type="match status" value="1"/>
</dbReference>
<name>A0A934RAE9_9BACT</name>
<gene>
    <name evidence="8 12" type="primary">acpP</name>
    <name evidence="12" type="ORF">JIN84_22770</name>
</gene>
<dbReference type="PANTHER" id="PTHR20863">
    <property type="entry name" value="ACYL CARRIER PROTEIN"/>
    <property type="match status" value="1"/>
</dbReference>
<comment type="pathway">
    <text evidence="8 10">Lipid metabolism; fatty acid biosynthesis.</text>
</comment>
<accession>A0A934RAE9</accession>
<dbReference type="GO" id="GO:0009245">
    <property type="term" value="P:lipid A biosynthetic process"/>
    <property type="evidence" value="ECO:0007669"/>
    <property type="project" value="TreeGrafter"/>
</dbReference>
<dbReference type="FunFam" id="1.10.1200.10:FF:000001">
    <property type="entry name" value="Acyl carrier protein"/>
    <property type="match status" value="1"/>
</dbReference>
<evidence type="ECO:0000313" key="13">
    <source>
        <dbReference type="Proteomes" id="UP000600139"/>
    </source>
</evidence>
<dbReference type="EMBL" id="JAENIK010000013">
    <property type="protein sequence ID" value="MBK1818460.1"/>
    <property type="molecule type" value="Genomic_DNA"/>
</dbReference>
<evidence type="ECO:0000256" key="7">
    <source>
        <dbReference type="ARBA" id="ARBA00023160"/>
    </source>
</evidence>
<dbReference type="Pfam" id="PF00550">
    <property type="entry name" value="PP-binding"/>
    <property type="match status" value="1"/>
</dbReference>
<dbReference type="PROSITE" id="PS00012">
    <property type="entry name" value="PHOSPHOPANTETHEINE"/>
    <property type="match status" value="1"/>
</dbReference>
<dbReference type="SUPFAM" id="SSF47336">
    <property type="entry name" value="ACP-like"/>
    <property type="match status" value="1"/>
</dbReference>
<comment type="caution">
    <text evidence="12">The sequence shown here is derived from an EMBL/GenBank/DDBJ whole genome shotgun (WGS) entry which is preliminary data.</text>
</comment>
<comment type="subcellular location">
    <subcellularLocation>
        <location evidence="8">Cytoplasm</location>
    </subcellularLocation>
</comment>